<evidence type="ECO:0000313" key="2">
    <source>
        <dbReference type="EMBL" id="MBS5331256.1"/>
    </source>
</evidence>
<accession>A0A943D7Z9</accession>
<sequence length="365" mass="41713">MNTENLNGILAQYIQYCKTRTAAEEGTVWRAADCFGVNWDIEDSDFPGMFADAMQQAQLALDNPALQPIDGVQTLMLRETEVELVRECFRWLFKEDDGDIAKRRGRAELFADQINGRFRRVFPRMPKYTMNTANAVFFLNLWEPHDNYFYNAAEARAWAEYFDYEADFGGGTALDLPRYYTMCNDLLAELESYPELIALHKAYVAQELGGINDQLHLLVYDILHTAYTQQFYPCGYARSATTKERAKAAKEKATRTELCICIGECEQKLQEMQANPAKLPDLTDCKISHKMFGAGTVRPAEGQFMVIDFNGTLKKFSYTASMNSGYLTAEDPAVEAELQAYQDYNKEKDRLEKELKNMKAELVKL</sequence>
<feature type="coiled-coil region" evidence="1">
    <location>
        <begin position="334"/>
        <end position="361"/>
    </location>
</feature>
<evidence type="ECO:0000313" key="3">
    <source>
        <dbReference type="Proteomes" id="UP000759273"/>
    </source>
</evidence>
<proteinExistence type="predicted"/>
<reference evidence="2" key="1">
    <citation type="submission" date="2021-02" db="EMBL/GenBank/DDBJ databases">
        <title>Infant gut strain persistence is associated with maternal origin, phylogeny, and functional potential including surface adhesion and iron acquisition.</title>
        <authorList>
            <person name="Lou Y.C."/>
        </authorList>
    </citation>
    <scope>NUCLEOTIDE SEQUENCE</scope>
    <source>
        <strain evidence="2">L3_101_000M1_dasL3_101_000M1_concoct_87</strain>
    </source>
</reference>
<protein>
    <submittedName>
        <fullName evidence="2">Uncharacterized protein</fullName>
    </submittedName>
</protein>
<organism evidence="2 3">
    <name type="scientific">Subdoligranulum variabile</name>
    <dbReference type="NCBI Taxonomy" id="214851"/>
    <lineage>
        <taxon>Bacteria</taxon>
        <taxon>Bacillati</taxon>
        <taxon>Bacillota</taxon>
        <taxon>Clostridia</taxon>
        <taxon>Eubacteriales</taxon>
        <taxon>Oscillospiraceae</taxon>
        <taxon>Subdoligranulum</taxon>
    </lineage>
</organism>
<dbReference type="AlphaFoldDB" id="A0A943D7Z9"/>
<dbReference type="EMBL" id="JAGZGG010000003">
    <property type="protein sequence ID" value="MBS5331256.1"/>
    <property type="molecule type" value="Genomic_DNA"/>
</dbReference>
<name>A0A943D7Z9_9FIRM</name>
<gene>
    <name evidence="2" type="ORF">KHY36_01845</name>
</gene>
<evidence type="ECO:0000256" key="1">
    <source>
        <dbReference type="SAM" id="Coils"/>
    </source>
</evidence>
<keyword evidence="1" id="KW-0175">Coiled coil</keyword>
<comment type="caution">
    <text evidence="2">The sequence shown here is derived from an EMBL/GenBank/DDBJ whole genome shotgun (WGS) entry which is preliminary data.</text>
</comment>
<dbReference type="Proteomes" id="UP000759273">
    <property type="component" value="Unassembled WGS sequence"/>
</dbReference>